<evidence type="ECO:0000256" key="1">
    <source>
        <dbReference type="SAM" id="MobiDB-lite"/>
    </source>
</evidence>
<organism evidence="3 4">
    <name type="scientific">Populibacterium corticicola</name>
    <dbReference type="NCBI Taxonomy" id="1812826"/>
    <lineage>
        <taxon>Bacteria</taxon>
        <taxon>Bacillati</taxon>
        <taxon>Actinomycetota</taxon>
        <taxon>Actinomycetes</taxon>
        <taxon>Micrococcales</taxon>
        <taxon>Jonesiaceae</taxon>
        <taxon>Populibacterium</taxon>
    </lineage>
</organism>
<dbReference type="Proteomes" id="UP001597391">
    <property type="component" value="Unassembled WGS sequence"/>
</dbReference>
<dbReference type="InterPro" id="IPR029058">
    <property type="entry name" value="AB_hydrolase_fold"/>
</dbReference>
<accession>A0ABW5XEW4</accession>
<reference evidence="4" key="1">
    <citation type="journal article" date="2019" name="Int. J. Syst. Evol. Microbiol.">
        <title>The Global Catalogue of Microorganisms (GCM) 10K type strain sequencing project: providing services to taxonomists for standard genome sequencing and annotation.</title>
        <authorList>
            <consortium name="The Broad Institute Genomics Platform"/>
            <consortium name="The Broad Institute Genome Sequencing Center for Infectious Disease"/>
            <person name="Wu L."/>
            <person name="Ma J."/>
        </authorList>
    </citation>
    <scope>NUCLEOTIDE SEQUENCE [LARGE SCALE GENOMIC DNA]</scope>
    <source>
        <strain evidence="4">KCTC 33576</strain>
    </source>
</reference>
<comment type="caution">
    <text evidence="3">The sequence shown here is derived from an EMBL/GenBank/DDBJ whole genome shotgun (WGS) entry which is preliminary data.</text>
</comment>
<dbReference type="Pfam" id="PF07819">
    <property type="entry name" value="PGAP1"/>
    <property type="match status" value="1"/>
</dbReference>
<dbReference type="SUPFAM" id="SSF53474">
    <property type="entry name" value="alpha/beta-Hydrolases"/>
    <property type="match status" value="1"/>
</dbReference>
<feature type="domain" description="GPI inositol-deacylase PGAP1-like alpha/beta" evidence="2">
    <location>
        <begin position="309"/>
        <end position="459"/>
    </location>
</feature>
<feature type="region of interest" description="Disordered" evidence="1">
    <location>
        <begin position="1"/>
        <end position="27"/>
    </location>
</feature>
<dbReference type="EMBL" id="JBHUOP010000003">
    <property type="protein sequence ID" value="MFD2840392.1"/>
    <property type="molecule type" value="Genomic_DNA"/>
</dbReference>
<gene>
    <name evidence="3" type="ORF">ACFSYH_07375</name>
</gene>
<evidence type="ECO:0000259" key="2">
    <source>
        <dbReference type="Pfam" id="PF07819"/>
    </source>
</evidence>
<feature type="compositionally biased region" description="Polar residues" evidence="1">
    <location>
        <begin position="17"/>
        <end position="27"/>
    </location>
</feature>
<name>A0ABW5XEW4_9MICO</name>
<dbReference type="Gene3D" id="3.40.50.1820">
    <property type="entry name" value="alpha/beta hydrolase"/>
    <property type="match status" value="1"/>
</dbReference>
<dbReference type="RefSeq" id="WP_377466224.1">
    <property type="nucleotide sequence ID" value="NZ_JBHUOP010000003.1"/>
</dbReference>
<dbReference type="InterPro" id="IPR012908">
    <property type="entry name" value="PGAP1-ab_dom-like"/>
</dbReference>
<evidence type="ECO:0000313" key="3">
    <source>
        <dbReference type="EMBL" id="MFD2840392.1"/>
    </source>
</evidence>
<proteinExistence type="predicted"/>
<protein>
    <recommendedName>
        <fullName evidence="2">GPI inositol-deacylase PGAP1-like alpha/beta domain-containing protein</fullName>
    </recommendedName>
</protein>
<keyword evidence="4" id="KW-1185">Reference proteome</keyword>
<sequence>MSDASGNSVDGVAPRAEQQTVRPSTPGTWFHVRGVSTKLAADIDALEASARHVQTTDTLIQDAMAQFNAADHLLTDDWNYLCFDARRYAEQRAELDGVELVQRPTWDEQRQFSVRLADIEELRRRAVGLAPQLRELVAVAFQAAVEYQRAERDTKRYQRFVETPFFRQPRISLIDSLVWGAIETAARSKVHGTEMHLSERAQSGLLFSDAENRKSLAFGALALTGTAARAVADDKGITYSSEEKDLIVSEIEPQDVSSVDSSIASLRDVKAENESAIQITKAMRDGKPLYTINIPGTVSWSPTGWEHPIDLTSNVVAMYGGQSKGMTYVEEAMKRAGVEPGADIVMMGHSQGGIIASALASKTAFTHRYNVRGVVTMNSPTANNKIKAEIPALHLENWKDPVSTLDNTSMPVSRDRIQVVGTVDQSDGIGDHDVETSRRLLRNAMSESPEVREMVDRIEEWLPNRNEVTESKTYDVNRTVPADREIKTG</sequence>
<evidence type="ECO:0000313" key="4">
    <source>
        <dbReference type="Proteomes" id="UP001597391"/>
    </source>
</evidence>